<proteinExistence type="predicted"/>
<feature type="domain" description="C2H2-type" evidence="3">
    <location>
        <begin position="523"/>
        <end position="551"/>
    </location>
</feature>
<feature type="region of interest" description="Disordered" evidence="2">
    <location>
        <begin position="261"/>
        <end position="333"/>
    </location>
</feature>
<dbReference type="Gene3D" id="3.30.160.60">
    <property type="entry name" value="Classic Zinc Finger"/>
    <property type="match status" value="1"/>
</dbReference>
<accession>A0A4C1Z9A4</accession>
<feature type="compositionally biased region" description="Basic and acidic residues" evidence="2">
    <location>
        <begin position="665"/>
        <end position="678"/>
    </location>
</feature>
<dbReference type="OrthoDB" id="10070972at2759"/>
<evidence type="ECO:0000313" key="5">
    <source>
        <dbReference type="Proteomes" id="UP000299102"/>
    </source>
</evidence>
<keyword evidence="1" id="KW-0479">Metal-binding</keyword>
<feature type="region of interest" description="Disordered" evidence="2">
    <location>
        <begin position="918"/>
        <end position="937"/>
    </location>
</feature>
<sequence length="1196" mass="136804">MSHVLIGEKKNEFIASNVFQSRSKRHLRKENEFYSPRVKVDNFSTSPSTEREICPLVRRLRGPSGHSPHVRIRLCAAVVSLLLRGIGRWSGREIARSALSLEHSAQTERDNESCFYLRVAGVHRFIRRYHESQSGADRWGGRSAEHSRALQQILKLQEARAYHKTSLLPLYQENGLPSPPNLAFDQRLNAETKRMSDNHMDARTLHQMRLETEFFRLAEQPNGSKQPEKCPPTENESLRYFQQMMEAKSRFDYLMRLQEKEARKQSSVNKLEDKINVKEERTSPQKSTSPAPPDPSPHHRLSADDVSSSYNIRQSTSSSPNSNTSPVNISPLNHLQSMQPFDFRKYNSSHEHKKQTESGNRNKCNFDIGSDDKTAVAAVDLMNFNMRNPLMNFQLQGNIPVPPISLHSSFTHPAAMVAALSQNPMGLASLQALLPHMSAKMPISTENKPINDADKEKQVDDIKNEENALNLSKDVFRESRQSLESNNILQKHITPTKRQWGSTQIPLNLGTHFINPTTGKKRVQCNVCLKTFCDKGALKIHFSAVHLREMHKCTVDGCSMMFSSRRSRNRHSANPNPKLHSPHLRRKISPHDGRSAQMHPVLIPPHTAGLPIGPVMNPLHPFGSFPLLNPPHNIRPYNSSVPLEFKNCLDMNLSQRFHQMQKVDIESDSLENKDRDVQGDSDDDDGIVVVAGDDDDEEVDNMDNSRPEDYYSNENYTRTNPSSFDGSDAECDDRSTESNNEITNVNEHLKIDNLIYNKRKRKNMNPIRVHNNSNYTAIKPTETEIHNKSSDLDNSNNSAIDFKRTKREEGDLSTSQKLSSTNENLNLKNKIMAIKEEPTEYNLSNKDVRIKEELTNDRLEYGADKDLERKTVVPEQQYSSENSLKRLESLSRGDFDIAPKQTENFNCVPYNLSTNDANEYSDRSRSSSVSSYDCPSEDSQGHIYGHFDNGVFVSTTDVPLDQDNPKKCAVCCKLFQNVFSVKTHYQNVHLKLMHKCNIEGCRAAFPSKRSRDRHSANLNLHRKLLSTDEVRKREETNSPTKALDLVRTQMEIMNRYDDEERGIPYIESHKYYKNREPIDKIKYEQRSHSQMPFNPAAYPPFQFPDVYFNNRENLMAQHPFLFHPFGMLPNFSPLPFGFLPPSLSNFGCQEQNLSPPILSILASKLRYCIEEETPRADDEGNTRVVFVKILSKTYRL</sequence>
<feature type="region of interest" description="Disordered" evidence="2">
    <location>
        <begin position="786"/>
        <end position="818"/>
    </location>
</feature>
<keyword evidence="5" id="KW-1185">Reference proteome</keyword>
<dbReference type="GO" id="GO:0005634">
    <property type="term" value="C:nucleus"/>
    <property type="evidence" value="ECO:0007669"/>
    <property type="project" value="TreeGrafter"/>
</dbReference>
<dbReference type="SMART" id="SM00355">
    <property type="entry name" value="ZnF_C2H2"/>
    <property type="match status" value="4"/>
</dbReference>
<dbReference type="InterPro" id="IPR013087">
    <property type="entry name" value="Znf_C2H2_type"/>
</dbReference>
<evidence type="ECO:0000256" key="1">
    <source>
        <dbReference type="PROSITE-ProRule" id="PRU00042"/>
    </source>
</evidence>
<feature type="compositionally biased region" description="Basic and acidic residues" evidence="2">
    <location>
        <begin position="801"/>
        <end position="810"/>
    </location>
</feature>
<reference evidence="4 5" key="1">
    <citation type="journal article" date="2019" name="Commun. Biol.">
        <title>The bagworm genome reveals a unique fibroin gene that provides high tensile strength.</title>
        <authorList>
            <person name="Kono N."/>
            <person name="Nakamura H."/>
            <person name="Ohtoshi R."/>
            <person name="Tomita M."/>
            <person name="Numata K."/>
            <person name="Arakawa K."/>
        </authorList>
    </citation>
    <scope>NUCLEOTIDE SEQUENCE [LARGE SCALE GENOMIC DNA]</scope>
</reference>
<dbReference type="GO" id="GO:0008270">
    <property type="term" value="F:zinc ion binding"/>
    <property type="evidence" value="ECO:0007669"/>
    <property type="project" value="UniProtKB-KW"/>
</dbReference>
<dbReference type="GO" id="GO:0006355">
    <property type="term" value="P:regulation of DNA-templated transcription"/>
    <property type="evidence" value="ECO:0007669"/>
    <property type="project" value="TreeGrafter"/>
</dbReference>
<dbReference type="PANTHER" id="PTHR15021:SF0">
    <property type="entry name" value="DISCO-RELATED, ISOFORM A-RELATED"/>
    <property type="match status" value="1"/>
</dbReference>
<evidence type="ECO:0000313" key="4">
    <source>
        <dbReference type="EMBL" id="GBP85176.1"/>
    </source>
</evidence>
<feature type="region of interest" description="Disordered" evidence="2">
    <location>
        <begin position="665"/>
        <end position="737"/>
    </location>
</feature>
<dbReference type="InterPro" id="IPR040436">
    <property type="entry name" value="Disconnected-like"/>
</dbReference>
<dbReference type="PROSITE" id="PS50157">
    <property type="entry name" value="ZINC_FINGER_C2H2_2"/>
    <property type="match status" value="1"/>
</dbReference>
<dbReference type="AlphaFoldDB" id="A0A4C1Z9A4"/>
<keyword evidence="1" id="KW-0863">Zinc-finger</keyword>
<feature type="compositionally biased region" description="Basic and acidic residues" evidence="2">
    <location>
        <begin position="261"/>
        <end position="283"/>
    </location>
</feature>
<dbReference type="Proteomes" id="UP000299102">
    <property type="component" value="Unassembled WGS sequence"/>
</dbReference>
<name>A0A4C1Z9A4_EUMVA</name>
<organism evidence="4 5">
    <name type="scientific">Eumeta variegata</name>
    <name type="common">Bagworm moth</name>
    <name type="synonym">Eumeta japonica</name>
    <dbReference type="NCBI Taxonomy" id="151549"/>
    <lineage>
        <taxon>Eukaryota</taxon>
        <taxon>Metazoa</taxon>
        <taxon>Ecdysozoa</taxon>
        <taxon>Arthropoda</taxon>
        <taxon>Hexapoda</taxon>
        <taxon>Insecta</taxon>
        <taxon>Pterygota</taxon>
        <taxon>Neoptera</taxon>
        <taxon>Endopterygota</taxon>
        <taxon>Lepidoptera</taxon>
        <taxon>Glossata</taxon>
        <taxon>Ditrysia</taxon>
        <taxon>Tineoidea</taxon>
        <taxon>Psychidae</taxon>
        <taxon>Oiketicinae</taxon>
        <taxon>Eumeta</taxon>
    </lineage>
</organism>
<feature type="region of interest" description="Disordered" evidence="2">
    <location>
        <begin position="566"/>
        <end position="597"/>
    </location>
</feature>
<feature type="compositionally biased region" description="Polar residues" evidence="2">
    <location>
        <begin position="712"/>
        <end position="725"/>
    </location>
</feature>
<evidence type="ECO:0000256" key="2">
    <source>
        <dbReference type="SAM" id="MobiDB-lite"/>
    </source>
</evidence>
<evidence type="ECO:0000259" key="3">
    <source>
        <dbReference type="PROSITE" id="PS50157"/>
    </source>
</evidence>
<keyword evidence="1" id="KW-0862">Zinc</keyword>
<gene>
    <name evidence="4" type="primary">disco</name>
    <name evidence="4" type="ORF">EVAR_61021_1</name>
</gene>
<feature type="compositionally biased region" description="Low complexity" evidence="2">
    <location>
        <begin position="315"/>
        <end position="326"/>
    </location>
</feature>
<dbReference type="PANTHER" id="PTHR15021">
    <property type="entry name" value="DISCONNECTED-RELATED"/>
    <property type="match status" value="1"/>
</dbReference>
<feature type="compositionally biased region" description="Polar residues" evidence="2">
    <location>
        <begin position="305"/>
        <end position="314"/>
    </location>
</feature>
<dbReference type="PROSITE" id="PS00028">
    <property type="entry name" value="ZINC_FINGER_C2H2_1"/>
    <property type="match status" value="2"/>
</dbReference>
<protein>
    <submittedName>
        <fullName evidence="4">Protein disconnected</fullName>
    </submittedName>
</protein>
<feature type="compositionally biased region" description="Acidic residues" evidence="2">
    <location>
        <begin position="679"/>
        <end position="701"/>
    </location>
</feature>
<dbReference type="EMBL" id="BGZK01001720">
    <property type="protein sequence ID" value="GBP85176.1"/>
    <property type="molecule type" value="Genomic_DNA"/>
</dbReference>
<feature type="compositionally biased region" description="Low complexity" evidence="2">
    <location>
        <begin position="926"/>
        <end position="937"/>
    </location>
</feature>
<comment type="caution">
    <text evidence="4">The sequence shown here is derived from an EMBL/GenBank/DDBJ whole genome shotgun (WGS) entry which is preliminary data.</text>
</comment>